<dbReference type="PANTHER" id="PTHR30547:SF5">
    <property type="entry name" value="NUCLEASE YHCG-RELATED"/>
    <property type="match status" value="1"/>
</dbReference>
<dbReference type="InterPro" id="IPR011856">
    <property type="entry name" value="tRNA_endonuc-like_dom_sf"/>
</dbReference>
<feature type="domain" description="YhcG N-terminal" evidence="2">
    <location>
        <begin position="1"/>
        <end position="114"/>
    </location>
</feature>
<reference evidence="3 4" key="1">
    <citation type="submission" date="2019-08" db="EMBL/GenBank/DDBJ databases">
        <title>In-depth cultivation of the pig gut microbiome towards novel bacterial diversity and tailored functional studies.</title>
        <authorList>
            <person name="Wylensek D."/>
            <person name="Hitch T.C.A."/>
            <person name="Clavel T."/>
        </authorList>
    </citation>
    <scope>NUCLEOTIDE SEQUENCE [LARGE SCALE GENOMIC DNA]</scope>
    <source>
        <strain evidence="3 4">WCA-389-WT-23B</strain>
    </source>
</reference>
<evidence type="ECO:0000313" key="4">
    <source>
        <dbReference type="Proteomes" id="UP000436047"/>
    </source>
</evidence>
<evidence type="ECO:0000259" key="2">
    <source>
        <dbReference type="Pfam" id="PF17761"/>
    </source>
</evidence>
<dbReference type="InterPro" id="IPR041527">
    <property type="entry name" value="YhcG_N"/>
</dbReference>
<name>A0A6N7WRC0_9FIRM</name>
<feature type="domain" description="YhcG PDDEXK nuclease" evidence="1">
    <location>
        <begin position="139"/>
        <end position="292"/>
    </location>
</feature>
<dbReference type="Pfam" id="PF06250">
    <property type="entry name" value="YhcG_C"/>
    <property type="match status" value="1"/>
</dbReference>
<comment type="caution">
    <text evidence="3">The sequence shown here is derived from an EMBL/GenBank/DDBJ whole genome shotgun (WGS) entry which is preliminary data.</text>
</comment>
<accession>A0A6N7WRC0</accession>
<dbReference type="PANTHER" id="PTHR30547">
    <property type="entry name" value="UNCHARACTERIZED PROTEIN YHCG-RELATED"/>
    <property type="match status" value="1"/>
</dbReference>
<dbReference type="Proteomes" id="UP000436047">
    <property type="component" value="Unassembled WGS sequence"/>
</dbReference>
<dbReference type="InterPro" id="IPR009362">
    <property type="entry name" value="YhcG_C"/>
</dbReference>
<dbReference type="Gene3D" id="3.40.1350.10">
    <property type="match status" value="1"/>
</dbReference>
<dbReference type="GO" id="GO:0003676">
    <property type="term" value="F:nucleic acid binding"/>
    <property type="evidence" value="ECO:0007669"/>
    <property type="project" value="InterPro"/>
</dbReference>
<gene>
    <name evidence="3" type="ORF">FYJ45_28525</name>
</gene>
<organism evidence="3 4">
    <name type="scientific">Eisenbergiella porci</name>
    <dbReference type="NCBI Taxonomy" id="2652274"/>
    <lineage>
        <taxon>Bacteria</taxon>
        <taxon>Bacillati</taxon>
        <taxon>Bacillota</taxon>
        <taxon>Clostridia</taxon>
        <taxon>Lachnospirales</taxon>
        <taxon>Lachnospiraceae</taxon>
        <taxon>Eisenbergiella</taxon>
    </lineage>
</organism>
<proteinExistence type="predicted"/>
<evidence type="ECO:0000259" key="1">
    <source>
        <dbReference type="Pfam" id="PF06250"/>
    </source>
</evidence>
<dbReference type="EMBL" id="VUMI01000102">
    <property type="protein sequence ID" value="MSS92008.1"/>
    <property type="molecule type" value="Genomic_DNA"/>
</dbReference>
<keyword evidence="4" id="KW-1185">Reference proteome</keyword>
<dbReference type="Pfam" id="PF17761">
    <property type="entry name" value="DUF1016_N"/>
    <property type="match status" value="1"/>
</dbReference>
<protein>
    <submittedName>
        <fullName evidence="3">DUF1016 domain-containing protein</fullName>
    </submittedName>
</protein>
<dbReference type="AlphaFoldDB" id="A0A6N7WRC0"/>
<evidence type="ECO:0000313" key="3">
    <source>
        <dbReference type="EMBL" id="MSS92008.1"/>
    </source>
</evidence>
<dbReference type="InterPro" id="IPR053148">
    <property type="entry name" value="PD-DEXK-like_domain"/>
</dbReference>
<sequence>MVEAYWNIGKSIVEQQGGEDKAEYGVRLIEELSKQMTNDFGKGFTVANLKNMRQFYLTFPIRYALRSELSWTHYRLLMRVENDNARQFYTEEAIKSNWSTRQLERQINSFFYERLLSSQNKEKVSEEIHKLDPAKVPEDIIRDPYVLEFLGLNLAADFYESDLEEALITHLQKFLLELGRGFSFVARQKRITFDGRHFRIDLVFYNYILKCFVLIDLKIGDLTHQDLGQMQMYVHYYERELMNEGDNPPIGIVLCADKSESVVKFTLPENETQIFASKYKLYLPSEEELLQELRREYRALEFDKEKL</sequence>